<gene>
    <name evidence="1" type="ORF">KPL71_020673</name>
</gene>
<keyword evidence="2" id="KW-1185">Reference proteome</keyword>
<evidence type="ECO:0000313" key="2">
    <source>
        <dbReference type="Proteomes" id="UP000829398"/>
    </source>
</evidence>
<dbReference type="EMBL" id="CM039176">
    <property type="protein sequence ID" value="KAH9714486.1"/>
    <property type="molecule type" value="Genomic_DNA"/>
</dbReference>
<proteinExistence type="predicted"/>
<protein>
    <submittedName>
        <fullName evidence="1">Uncharacterized protein</fullName>
    </submittedName>
</protein>
<name>A0ACB8JAC5_CITSI</name>
<sequence length="926" mass="104688">MTYEWITYPHPYTLIHDTSVTSVLKAYLMELNNVPPPVTNIHHTSIGLSHTLEIIPKAQGCTSGSSSSPQGILVMEQCPDYTNVLFQDAQDPWEDFQSFLHTENPHYTVTNPDSLAASTSQHMSVADEDKNISAVLGRSTGEIPSCQKPTFTSHHMSAANEDKYQQVEAMVPITACWYCLNMVSRRAILAVTGDQIWLFGVTNDTTSSLSVALIPVVQTGQEKKLPIHGFSSEGYLVYPDKINGHFLWDVHDAHMCNPDCSCLNDTNIDDELEVMRRRKKKKKKPSHPKISCKSFPPQSPPDPKPHVQPIRSCLMFSGQSYEESFPPLEKQTNTQTRVVSKPFVQSPVTASGQLEEPKQYEAVLNWQTRNANAQNQTLKQLGKKIDRVASQVSQTETKVDSISHRLDQISQSSTSTPIVEDSSSDDEHKASHTEPMPPPTHDHSTKLSSASWFTFDDIPCHKWPARLQEFAALIDLQETKPNAQSQAILREFMARFTGSLRDWLESLGEYRQLQFIQSPVGTALNTIHNQFIREKTASTEADRKEYHQMKYCSLKRHLLESHYKRMSILFYKLNEFNEPSLKHVFIASLNSELQPDLQRKLTATNLSIADMSLGKIFQMAMLCLDKIYVESNFSEQLEQDDQIAFIIAESSDSEDISVISTIQTVNHVSIIPRPSLKMSILPSKFHKPVPVIGFIDTGADTGMIDPTVLPSDYWEPHSQIFRVVNDETFETTLITKKPIAQTETVKQLKVIAQSPPPLRIPKTGQRILQTNANDDYWSAILLEEINGVRHFCAHASGQFKDSEKNYHVIYKQILAVKPYFRHPETRDYWTQDMAYEWKTYPYPYTLIYDTSVTSVLKAYLMELNNVPPPTTNIHHTSIGPSHTLKIIPKAQDCTPGSSSSSSSQGILVMEQRPDYTNVLFQDAQDP</sequence>
<dbReference type="Proteomes" id="UP000829398">
    <property type="component" value="Chromosome 7"/>
</dbReference>
<evidence type="ECO:0000313" key="1">
    <source>
        <dbReference type="EMBL" id="KAH9714486.1"/>
    </source>
</evidence>
<organism evidence="1 2">
    <name type="scientific">Citrus sinensis</name>
    <name type="common">Sweet orange</name>
    <name type="synonym">Citrus aurantium var. sinensis</name>
    <dbReference type="NCBI Taxonomy" id="2711"/>
    <lineage>
        <taxon>Eukaryota</taxon>
        <taxon>Viridiplantae</taxon>
        <taxon>Streptophyta</taxon>
        <taxon>Embryophyta</taxon>
        <taxon>Tracheophyta</taxon>
        <taxon>Spermatophyta</taxon>
        <taxon>Magnoliopsida</taxon>
        <taxon>eudicotyledons</taxon>
        <taxon>Gunneridae</taxon>
        <taxon>Pentapetalae</taxon>
        <taxon>rosids</taxon>
        <taxon>malvids</taxon>
        <taxon>Sapindales</taxon>
        <taxon>Rutaceae</taxon>
        <taxon>Aurantioideae</taxon>
        <taxon>Citrus</taxon>
    </lineage>
</organism>
<comment type="caution">
    <text evidence="1">The sequence shown here is derived from an EMBL/GenBank/DDBJ whole genome shotgun (WGS) entry which is preliminary data.</text>
</comment>
<accession>A0ACB8JAC5</accession>
<reference evidence="2" key="1">
    <citation type="journal article" date="2023" name="Hortic. Res.">
        <title>A chromosome-level phased genome enabling allele-level studies in sweet orange: a case study on citrus Huanglongbing tolerance.</title>
        <authorList>
            <person name="Wu B."/>
            <person name="Yu Q."/>
            <person name="Deng Z."/>
            <person name="Duan Y."/>
            <person name="Luo F."/>
            <person name="Gmitter F. Jr."/>
        </authorList>
    </citation>
    <scope>NUCLEOTIDE SEQUENCE [LARGE SCALE GENOMIC DNA]</scope>
    <source>
        <strain evidence="2">cv. Valencia</strain>
    </source>
</reference>